<feature type="domain" description="Tyrosine-protein phosphatase" evidence="5">
    <location>
        <begin position="12"/>
        <end position="153"/>
    </location>
</feature>
<name>A0AAU9JU07_9CILI</name>
<accession>A0AAU9JU07</accession>
<evidence type="ECO:0000256" key="1">
    <source>
        <dbReference type="ARBA" id="ARBA00008601"/>
    </source>
</evidence>
<dbReference type="Gene3D" id="3.90.190.10">
    <property type="entry name" value="Protein tyrosine phosphatase superfamily"/>
    <property type="match status" value="1"/>
</dbReference>
<dbReference type="SUPFAM" id="SSF52799">
    <property type="entry name" value="(Phosphotyrosine protein) phosphatases II"/>
    <property type="match status" value="1"/>
</dbReference>
<dbReference type="GO" id="GO:0008330">
    <property type="term" value="F:protein tyrosine/threonine phosphatase activity"/>
    <property type="evidence" value="ECO:0007669"/>
    <property type="project" value="TreeGrafter"/>
</dbReference>
<evidence type="ECO:0000256" key="3">
    <source>
        <dbReference type="ARBA" id="ARBA00022801"/>
    </source>
</evidence>
<dbReference type="GO" id="GO:0043409">
    <property type="term" value="P:negative regulation of MAPK cascade"/>
    <property type="evidence" value="ECO:0007669"/>
    <property type="project" value="TreeGrafter"/>
</dbReference>
<proteinExistence type="inferred from homology"/>
<comment type="caution">
    <text evidence="7">The sequence shown here is derived from an EMBL/GenBank/DDBJ whole genome shotgun (WGS) entry which is preliminary data.</text>
</comment>
<dbReference type="InterPro" id="IPR029021">
    <property type="entry name" value="Prot-tyrosine_phosphatase-like"/>
</dbReference>
<dbReference type="CDD" id="cd14498">
    <property type="entry name" value="DSP"/>
    <property type="match status" value="1"/>
</dbReference>
<evidence type="ECO:0000313" key="7">
    <source>
        <dbReference type="EMBL" id="CAG9329035.1"/>
    </source>
</evidence>
<sequence>MENSDLERFQEDIHEIENGLYLGSQIAAENLELLQSLGIKNIVQVLEYQSDITFPGITYHFVQINDLESENMIPLLPEALKFISSSLLSGQKVLVHCAAGRSRSATIVIAYIMAKHRLNFEQAHNLVQSRRLCIYPNFGFRRQLKQVGSDLLSTYLIIN</sequence>
<dbReference type="InterPro" id="IPR000387">
    <property type="entry name" value="Tyr_Pase_dom"/>
</dbReference>
<dbReference type="EMBL" id="CAJZBQ010000047">
    <property type="protein sequence ID" value="CAG9329035.1"/>
    <property type="molecule type" value="Genomic_DNA"/>
</dbReference>
<dbReference type="PROSITE" id="PS50054">
    <property type="entry name" value="TYR_PHOSPHATASE_DUAL"/>
    <property type="match status" value="1"/>
</dbReference>
<keyword evidence="8" id="KW-1185">Reference proteome</keyword>
<keyword evidence="3" id="KW-0378">Hydrolase</keyword>
<dbReference type="Proteomes" id="UP001162131">
    <property type="component" value="Unassembled WGS sequence"/>
</dbReference>
<dbReference type="Pfam" id="PF00782">
    <property type="entry name" value="DSPc"/>
    <property type="match status" value="1"/>
</dbReference>
<keyword evidence="4" id="KW-0904">Protein phosphatase</keyword>
<feature type="domain" description="Tyrosine specific protein phosphatases" evidence="6">
    <location>
        <begin position="70"/>
        <end position="131"/>
    </location>
</feature>
<dbReference type="PROSITE" id="PS50056">
    <property type="entry name" value="TYR_PHOSPHATASE_2"/>
    <property type="match status" value="1"/>
</dbReference>
<dbReference type="GO" id="GO:0017017">
    <property type="term" value="F:MAP kinase tyrosine/serine/threonine phosphatase activity"/>
    <property type="evidence" value="ECO:0007669"/>
    <property type="project" value="TreeGrafter"/>
</dbReference>
<dbReference type="InterPro" id="IPR000340">
    <property type="entry name" value="Dual-sp_phosphatase_cat-dom"/>
</dbReference>
<dbReference type="PANTHER" id="PTHR10159">
    <property type="entry name" value="DUAL SPECIFICITY PROTEIN PHOSPHATASE"/>
    <property type="match status" value="1"/>
</dbReference>
<dbReference type="SMART" id="SM00195">
    <property type="entry name" value="DSPc"/>
    <property type="match status" value="1"/>
</dbReference>
<evidence type="ECO:0000256" key="2">
    <source>
        <dbReference type="ARBA" id="ARBA00013064"/>
    </source>
</evidence>
<evidence type="ECO:0000259" key="6">
    <source>
        <dbReference type="PROSITE" id="PS50056"/>
    </source>
</evidence>
<dbReference type="InterPro" id="IPR020422">
    <property type="entry name" value="TYR_PHOSPHATASE_DUAL_dom"/>
</dbReference>
<protein>
    <recommendedName>
        <fullName evidence="2">protein-tyrosine-phosphatase</fullName>
        <ecNumber evidence="2">3.1.3.48</ecNumber>
    </recommendedName>
</protein>
<comment type="similarity">
    <text evidence="1">Belongs to the protein-tyrosine phosphatase family. Non-receptor class dual specificity subfamily.</text>
</comment>
<dbReference type="AlphaFoldDB" id="A0AAU9JU07"/>
<dbReference type="EC" id="3.1.3.48" evidence="2"/>
<evidence type="ECO:0000256" key="4">
    <source>
        <dbReference type="ARBA" id="ARBA00022912"/>
    </source>
</evidence>
<evidence type="ECO:0000259" key="5">
    <source>
        <dbReference type="PROSITE" id="PS50054"/>
    </source>
</evidence>
<reference evidence="7" key="1">
    <citation type="submission" date="2021-09" db="EMBL/GenBank/DDBJ databases">
        <authorList>
            <consortium name="AG Swart"/>
            <person name="Singh M."/>
            <person name="Singh A."/>
            <person name="Seah K."/>
            <person name="Emmerich C."/>
        </authorList>
    </citation>
    <scope>NUCLEOTIDE SEQUENCE</scope>
    <source>
        <strain evidence="7">ATCC30299</strain>
    </source>
</reference>
<dbReference type="PANTHER" id="PTHR10159:SF519">
    <property type="entry name" value="DUAL SPECIFICITY PROTEIN PHOSPHATASE MPK3"/>
    <property type="match status" value="1"/>
</dbReference>
<evidence type="ECO:0000313" key="8">
    <source>
        <dbReference type="Proteomes" id="UP001162131"/>
    </source>
</evidence>
<dbReference type="PROSITE" id="PS00383">
    <property type="entry name" value="TYR_PHOSPHATASE_1"/>
    <property type="match status" value="1"/>
</dbReference>
<dbReference type="GO" id="GO:0005737">
    <property type="term" value="C:cytoplasm"/>
    <property type="evidence" value="ECO:0007669"/>
    <property type="project" value="TreeGrafter"/>
</dbReference>
<dbReference type="InterPro" id="IPR016130">
    <property type="entry name" value="Tyr_Pase_AS"/>
</dbReference>
<gene>
    <name evidence="7" type="ORF">BSTOLATCC_MIC47871</name>
</gene>
<dbReference type="GO" id="GO:0033550">
    <property type="term" value="F:MAP kinase tyrosine phosphatase activity"/>
    <property type="evidence" value="ECO:0007669"/>
    <property type="project" value="TreeGrafter"/>
</dbReference>
<organism evidence="7 8">
    <name type="scientific">Blepharisma stoltei</name>
    <dbReference type="NCBI Taxonomy" id="1481888"/>
    <lineage>
        <taxon>Eukaryota</taxon>
        <taxon>Sar</taxon>
        <taxon>Alveolata</taxon>
        <taxon>Ciliophora</taxon>
        <taxon>Postciliodesmatophora</taxon>
        <taxon>Heterotrichea</taxon>
        <taxon>Heterotrichida</taxon>
        <taxon>Blepharismidae</taxon>
        <taxon>Blepharisma</taxon>
    </lineage>
</organism>